<dbReference type="KEGG" id="acad:UA74_23505"/>
<name>A0AAC9LH08_9PSEU</name>
<dbReference type="Pfam" id="PF12277">
    <property type="entry name" value="DUF3618"/>
    <property type="match status" value="1"/>
</dbReference>
<reference evidence="3" key="1">
    <citation type="submission" date="2016-06" db="EMBL/GenBank/DDBJ databases">
        <title>Complete genome sequence of Actinoalloteichus fjordicus DSM 46855 (=ADI127-17), type strain of the new species Actinoalloteichus fjordicus.</title>
        <authorList>
            <person name="Ruckert C."/>
            <person name="Nouioui I."/>
            <person name="Willmese J."/>
            <person name="van Wezel G."/>
            <person name="Klenk H.-P."/>
            <person name="Kalinowski J."/>
            <person name="Zotchev S.B."/>
        </authorList>
    </citation>
    <scope>NUCLEOTIDE SEQUENCE [LARGE SCALE GENOMIC DNA]</scope>
    <source>
        <strain evidence="3">ADI127-7</strain>
    </source>
</reference>
<evidence type="ECO:0000313" key="2">
    <source>
        <dbReference type="EMBL" id="APU16719.1"/>
    </source>
</evidence>
<dbReference type="AlphaFoldDB" id="A0AAC9LH08"/>
<feature type="compositionally biased region" description="Polar residues" evidence="1">
    <location>
        <begin position="19"/>
        <end position="30"/>
    </location>
</feature>
<accession>A0AAC9LH08</accession>
<dbReference type="InterPro" id="IPR022062">
    <property type="entry name" value="DUF3618"/>
</dbReference>
<feature type="compositionally biased region" description="Basic and acidic residues" evidence="1">
    <location>
        <begin position="1"/>
        <end position="18"/>
    </location>
</feature>
<dbReference type="EMBL" id="CP016076">
    <property type="protein sequence ID" value="APU16719.1"/>
    <property type="molecule type" value="Genomic_DNA"/>
</dbReference>
<evidence type="ECO:0000313" key="3">
    <source>
        <dbReference type="Proteomes" id="UP000185511"/>
    </source>
</evidence>
<feature type="region of interest" description="Disordered" evidence="1">
    <location>
        <begin position="1"/>
        <end position="41"/>
    </location>
</feature>
<dbReference type="RefSeq" id="WP_075765501.1">
    <property type="nucleotide sequence ID" value="NZ_CP016076.1"/>
</dbReference>
<proteinExistence type="predicted"/>
<protein>
    <submittedName>
        <fullName evidence="2">DUF3618 family protein</fullName>
    </submittedName>
</protein>
<keyword evidence="3" id="KW-1185">Reference proteome</keyword>
<gene>
    <name evidence="2" type="ORF">UA74_23505</name>
</gene>
<organism evidence="2 3">
    <name type="scientific">Actinoalloteichus fjordicus</name>
    <dbReference type="NCBI Taxonomy" id="1612552"/>
    <lineage>
        <taxon>Bacteria</taxon>
        <taxon>Bacillati</taxon>
        <taxon>Actinomycetota</taxon>
        <taxon>Actinomycetes</taxon>
        <taxon>Pseudonocardiales</taxon>
        <taxon>Pseudonocardiaceae</taxon>
        <taxon>Actinoalloteichus</taxon>
    </lineage>
</organism>
<sequence length="144" mass="16056">MSSQQRRPDYGRPLDERTYSASGEVPSTQARPDGPSEPGDLRLDIELTREELGDTVEALAQKFDVSNRLKGEFHGRTDAMRASATHLGEQADEWAGRVSEKLPPSMARRFDQAVSSVREHPGPAAAATLVAMLMLRRVTRRRKR</sequence>
<dbReference type="Proteomes" id="UP000185511">
    <property type="component" value="Chromosome"/>
</dbReference>
<evidence type="ECO:0000256" key="1">
    <source>
        <dbReference type="SAM" id="MobiDB-lite"/>
    </source>
</evidence>